<dbReference type="HOGENOM" id="CLU_317066_0_0_7"/>
<gene>
    <name evidence="1" type="ORF">ETSY2_31285</name>
</gene>
<evidence type="ECO:0000313" key="2">
    <source>
        <dbReference type="Proteomes" id="UP000019140"/>
    </source>
</evidence>
<dbReference type="Proteomes" id="UP000019140">
    <property type="component" value="Unassembled WGS sequence"/>
</dbReference>
<evidence type="ECO:0000313" key="1">
    <source>
        <dbReference type="EMBL" id="ETX04010.1"/>
    </source>
</evidence>
<keyword evidence="2" id="KW-1185">Reference proteome</keyword>
<comment type="caution">
    <text evidence="1">The sequence shown here is derived from an EMBL/GenBank/DDBJ whole genome shotgun (WGS) entry which is preliminary data.</text>
</comment>
<organism evidence="1 2">
    <name type="scientific">Candidatus Entotheonella gemina</name>
    <dbReference type="NCBI Taxonomy" id="1429439"/>
    <lineage>
        <taxon>Bacteria</taxon>
        <taxon>Pseudomonadati</taxon>
        <taxon>Nitrospinota/Tectimicrobiota group</taxon>
        <taxon>Candidatus Tectimicrobiota</taxon>
        <taxon>Candidatus Entotheonellia</taxon>
        <taxon>Candidatus Entotheonellales</taxon>
        <taxon>Candidatus Entotheonellaceae</taxon>
        <taxon>Candidatus Entotheonella</taxon>
    </lineage>
</organism>
<reference evidence="1 2" key="1">
    <citation type="journal article" date="2014" name="Nature">
        <title>An environmental bacterial taxon with a large and distinct metabolic repertoire.</title>
        <authorList>
            <person name="Wilson M.C."/>
            <person name="Mori T."/>
            <person name="Ruckert C."/>
            <person name="Uria A.R."/>
            <person name="Helf M.J."/>
            <person name="Takada K."/>
            <person name="Gernert C."/>
            <person name="Steffens U.A."/>
            <person name="Heycke N."/>
            <person name="Schmitt S."/>
            <person name="Rinke C."/>
            <person name="Helfrich E.J."/>
            <person name="Brachmann A.O."/>
            <person name="Gurgui C."/>
            <person name="Wakimoto T."/>
            <person name="Kracht M."/>
            <person name="Crusemann M."/>
            <person name="Hentschel U."/>
            <person name="Abe I."/>
            <person name="Matsunaga S."/>
            <person name="Kalinowski J."/>
            <person name="Takeyama H."/>
            <person name="Piel J."/>
        </authorList>
    </citation>
    <scope>NUCLEOTIDE SEQUENCE [LARGE SCALE GENOMIC DNA]</scope>
    <source>
        <strain evidence="2">TSY2</strain>
    </source>
</reference>
<accession>W4M1E2</accession>
<protein>
    <submittedName>
        <fullName evidence="1">Uncharacterized protein</fullName>
    </submittedName>
</protein>
<dbReference type="PATRIC" id="fig|1429439.4.peg.5304"/>
<name>W4M1E2_9BACT</name>
<dbReference type="EMBL" id="AZHX01001327">
    <property type="protein sequence ID" value="ETX04010.1"/>
    <property type="molecule type" value="Genomic_DNA"/>
</dbReference>
<proteinExistence type="predicted"/>
<sequence>MELIRQLARETWTDHHVHDPGITLLEAFIYAMTELGFRIQLDMPDLLRSGEAHGSADLVPAHRALPCGPVTSRDLRHLLLDHPLVSDARITTEANSDVPFYEDETVDPPFTYAPGTRRVRPSGLFEVMIEFEERIWNSNTYTLQVDAGGQLYSLDMALPHWDEDQAAPFRTGATINTVSMQPDGTVAWRPLEESQTYFGELQVDYTDADGSAAIVLWVLLNITGTLAQPALVTPVILDAARSVVETIGAGSLIARFEQRVQAAYGAVQEVQRYLETWRNLCEAPIPISVARVQEIAIRAHIEVTSSHDLEHMLADIFLAIDHMLSPPLRFYSLAELRDRGKDTEHLFNGPLLQHGFLDEAEVGGPANPSEIYLSDILRLIMLRRSPAGTDLITQENPTGRDIVAVTNLTVSNYVNNRPITVDAKDCLHLVEVERYRPRLSLAKSRIILVRNGAEVNYDTSRVANLFPEMQEQARTITLPQNPSPIWPVPRGEALPVEDYYPIQNDLPPLYGVGETGLAPSASRERRATALQLQGYLLLFEQFLADITAQLGHINRFFTANPEAQATYFTRALLDLPEVHKLLRSFPSGGDWQAFVSDPQNPYRRALQEGVESRDHFLDRRNRMLDHLLARQGEETVAWAQELHRWAQTQLAEANLQAMELPAGMEARRRAANAHLIRSKAAFLLDAPELNANRMQAFGNPLRRRNELLRIEPSGSDYNWTLTLDGQALLRSVTAYATPGAATIAAEEAMILAAQNTFYDRVPVPGGEHRYRVKDGPEATARVVGESLQTWLTEPAAQSALAAAAARFAAIRLEASLTPMEQRIAHLTGIRRRVRQRLLVPGDAFFEIFDNGVSTEKSWRLWEFPGYSGRELLSSVSSFTAPTEEEAIMLAGQSIRQVMRYGMDVWHYQVSPVAPDLHTF</sequence>
<dbReference type="AlphaFoldDB" id="W4M1E2"/>